<dbReference type="EMBL" id="CT868000">
    <property type="protein sequence ID" value="CAK59152.1"/>
    <property type="molecule type" value="Genomic_DNA"/>
</dbReference>
<evidence type="ECO:0000256" key="1">
    <source>
        <dbReference type="SAM" id="MobiDB-lite"/>
    </source>
</evidence>
<sequence>MQQTVISSLKSIQIGSKKKITIPLIAQLPQAQQNEVQNSQSQSGGSRFGRFKNNTNTNNDTPQQRSNKNIEEQTPQQKKTFVSSFRNKQQTAIQQSPMNSPQKSIISDQKSEQQEPHSKKSSLFSKNKQQGDLSPKSETSETSIQLAQQASRSFTGKKNVLQPGSRVGTNKNNSALHQQAPIIETQRSEEYDEDEFSGLFNKKKRSIDQPQAQAYLDSQDKLTKIQEDLTEYYHELINDEVDKEIEIQKLQEVFRINGKIKQYLEKRKKMTFEDVLDTVQNKSAINNSAVYNSNLQNYSTILHDDQQILRMINEMIQGEENQESFQKSLLKRKDYLFQQMDQMDVSSPKVSYEFPKSKDESTIKTQFTSLPTIKRNTSEFIQKGNIAAKRYGMIIEIPMMKQFYKDGKLNNLIFNFLLKFFEEKSYHQRKNHNVFQHYTTNIKLFPTQFYQTLCFNLLHSTFRINYFEANQFTFEYTGQDETIFDIFDWLVIPIAEYPTEYSIVFVNLKRKTCYCYLLSSLSLRIRDPQYINPEKNPYMKNVISFLQYEFEIKLKKPREELGRFSYQFGVVNDVNSFGQSLNFDYSGLYALYIILHLVKHGHNSEIVVDQYQISVLKKVFHDLIIKIGYNEDYNLFHLLEENQFPF</sequence>
<dbReference type="SUPFAM" id="SSF54001">
    <property type="entry name" value="Cysteine proteinases"/>
    <property type="match status" value="1"/>
</dbReference>
<dbReference type="HOGENOM" id="CLU_424215_0_0_1"/>
<gene>
    <name evidence="2" type="ORF">GSPATT00029783001</name>
</gene>
<dbReference type="GeneID" id="5012334"/>
<dbReference type="AlphaFoldDB" id="A0BKT5"/>
<dbReference type="Proteomes" id="UP000000600">
    <property type="component" value="Unassembled WGS sequence"/>
</dbReference>
<reference evidence="2 3" key="1">
    <citation type="journal article" date="2006" name="Nature">
        <title>Global trends of whole-genome duplications revealed by the ciliate Paramecium tetraurelia.</title>
        <authorList>
            <consortium name="Genoscope"/>
            <person name="Aury J.-M."/>
            <person name="Jaillon O."/>
            <person name="Duret L."/>
            <person name="Noel B."/>
            <person name="Jubin C."/>
            <person name="Porcel B.M."/>
            <person name="Segurens B."/>
            <person name="Daubin V."/>
            <person name="Anthouard V."/>
            <person name="Aiach N."/>
            <person name="Arnaiz O."/>
            <person name="Billaut A."/>
            <person name="Beisson J."/>
            <person name="Blanc I."/>
            <person name="Bouhouche K."/>
            <person name="Camara F."/>
            <person name="Duharcourt S."/>
            <person name="Guigo R."/>
            <person name="Gogendeau D."/>
            <person name="Katinka M."/>
            <person name="Keller A.-M."/>
            <person name="Kissmehl R."/>
            <person name="Klotz C."/>
            <person name="Koll F."/>
            <person name="Le Moue A."/>
            <person name="Lepere C."/>
            <person name="Malinsky S."/>
            <person name="Nowacki M."/>
            <person name="Nowak J.K."/>
            <person name="Plattner H."/>
            <person name="Poulain J."/>
            <person name="Ruiz F."/>
            <person name="Serrano V."/>
            <person name="Zagulski M."/>
            <person name="Dessen P."/>
            <person name="Betermier M."/>
            <person name="Weissenbach J."/>
            <person name="Scarpelli C."/>
            <person name="Schachter V."/>
            <person name="Sperling L."/>
            <person name="Meyer E."/>
            <person name="Cohen J."/>
            <person name="Wincker P."/>
        </authorList>
    </citation>
    <scope>NUCLEOTIDE SEQUENCE [LARGE SCALE GENOMIC DNA]</scope>
    <source>
        <strain evidence="2 3">Stock d4-2</strain>
    </source>
</reference>
<feature type="region of interest" description="Disordered" evidence="1">
    <location>
        <begin position="31"/>
        <end position="190"/>
    </location>
</feature>
<proteinExistence type="predicted"/>
<dbReference type="InParanoid" id="A0BKT5"/>
<dbReference type="InterPro" id="IPR038765">
    <property type="entry name" value="Papain-like_cys_pep_sf"/>
</dbReference>
<dbReference type="KEGG" id="ptm:GSPATT00029783001"/>
<evidence type="ECO:0000313" key="3">
    <source>
        <dbReference type="Proteomes" id="UP000000600"/>
    </source>
</evidence>
<name>A0BKT5_PARTE</name>
<feature type="compositionally biased region" description="Polar residues" evidence="1">
    <location>
        <begin position="60"/>
        <end position="108"/>
    </location>
</feature>
<accession>A0BKT5</accession>
<evidence type="ECO:0000313" key="2">
    <source>
        <dbReference type="EMBL" id="CAK59152.1"/>
    </source>
</evidence>
<organism evidence="2 3">
    <name type="scientific">Paramecium tetraurelia</name>
    <dbReference type="NCBI Taxonomy" id="5888"/>
    <lineage>
        <taxon>Eukaryota</taxon>
        <taxon>Sar</taxon>
        <taxon>Alveolata</taxon>
        <taxon>Ciliophora</taxon>
        <taxon>Intramacronucleata</taxon>
        <taxon>Oligohymenophorea</taxon>
        <taxon>Peniculida</taxon>
        <taxon>Parameciidae</taxon>
        <taxon>Paramecium</taxon>
    </lineage>
</organism>
<dbReference type="RefSeq" id="XP_001426550.1">
    <property type="nucleotide sequence ID" value="XM_001426513.1"/>
</dbReference>
<protein>
    <recommendedName>
        <fullName evidence="4">Ubiquitin-like protease family profile domain-containing protein</fullName>
    </recommendedName>
</protein>
<feature type="compositionally biased region" description="Polar residues" evidence="1">
    <location>
        <begin position="121"/>
        <end position="156"/>
    </location>
</feature>
<keyword evidence="3" id="KW-1185">Reference proteome</keyword>
<evidence type="ECO:0008006" key="4">
    <source>
        <dbReference type="Google" id="ProtNLM"/>
    </source>
</evidence>
<feature type="compositionally biased region" description="Low complexity" evidence="1">
    <location>
        <begin position="31"/>
        <end position="45"/>
    </location>
</feature>
<feature type="compositionally biased region" description="Basic and acidic residues" evidence="1">
    <location>
        <begin position="109"/>
        <end position="118"/>
    </location>
</feature>
<feature type="compositionally biased region" description="Polar residues" evidence="1">
    <location>
        <begin position="167"/>
        <end position="177"/>
    </location>
</feature>